<keyword evidence="1" id="KW-0472">Membrane</keyword>
<dbReference type="AlphaFoldDB" id="A0A323UBK4"/>
<comment type="caution">
    <text evidence="2">The sequence shown here is derived from an EMBL/GenBank/DDBJ whole genome shotgun (WGS) entry which is preliminary data.</text>
</comment>
<sequence length="159" mass="18231">MAVLSDDTWKRHANPWSVWTRYAAFPLLILAVWSRDWIGWWSLLPVGLSIAWLAYNPRAFPPPASTDSWASKAVLGERIWVGLKRDEIPERHRIVPGVAAGISMCGLPVLAWGLIVLDLAVTLLGMIVVILAKTWFVDRMVWLFEDMKDQNPEYRSWLY</sequence>
<name>A0A323UBK4_RHOPL</name>
<dbReference type="InterPro" id="IPR046595">
    <property type="entry name" value="DUF6653"/>
</dbReference>
<proteinExistence type="predicted"/>
<gene>
    <name evidence="2" type="ORF">DNX69_22875</name>
</gene>
<evidence type="ECO:0000313" key="3">
    <source>
        <dbReference type="Proteomes" id="UP000248134"/>
    </source>
</evidence>
<dbReference type="RefSeq" id="WP_110788311.1">
    <property type="nucleotide sequence ID" value="NZ_QKQS01000032.1"/>
</dbReference>
<protein>
    <recommendedName>
        <fullName evidence="4">Transmembrane protein</fullName>
    </recommendedName>
</protein>
<keyword evidence="1" id="KW-1133">Transmembrane helix</keyword>
<evidence type="ECO:0000313" key="2">
    <source>
        <dbReference type="EMBL" id="PZA09613.1"/>
    </source>
</evidence>
<feature type="transmembrane region" description="Helical" evidence="1">
    <location>
        <begin position="37"/>
        <end position="55"/>
    </location>
</feature>
<evidence type="ECO:0008006" key="4">
    <source>
        <dbReference type="Google" id="ProtNLM"/>
    </source>
</evidence>
<organism evidence="2 3">
    <name type="scientific">Rhodopseudomonas palustris</name>
    <dbReference type="NCBI Taxonomy" id="1076"/>
    <lineage>
        <taxon>Bacteria</taxon>
        <taxon>Pseudomonadati</taxon>
        <taxon>Pseudomonadota</taxon>
        <taxon>Alphaproteobacteria</taxon>
        <taxon>Hyphomicrobiales</taxon>
        <taxon>Nitrobacteraceae</taxon>
        <taxon>Rhodopseudomonas</taxon>
    </lineage>
</organism>
<dbReference type="OrthoDB" id="1442233at2"/>
<accession>A0A323UBK4</accession>
<feature type="transmembrane region" description="Helical" evidence="1">
    <location>
        <begin position="119"/>
        <end position="137"/>
    </location>
</feature>
<dbReference type="Proteomes" id="UP000248134">
    <property type="component" value="Unassembled WGS sequence"/>
</dbReference>
<reference evidence="2 3" key="1">
    <citation type="submission" date="2018-06" db="EMBL/GenBank/DDBJ databases">
        <title>Draft Whole-Genome Sequence of the purple photosynthetic bacterium Rhodospeudomonas palustris XCP.</title>
        <authorList>
            <person name="Rayyan A."/>
            <person name="Meyer T.E."/>
            <person name="Kyndt J.A."/>
        </authorList>
    </citation>
    <scope>NUCLEOTIDE SEQUENCE [LARGE SCALE GENOMIC DNA]</scope>
    <source>
        <strain evidence="2 3">XCP</strain>
    </source>
</reference>
<evidence type="ECO:0000256" key="1">
    <source>
        <dbReference type="SAM" id="Phobius"/>
    </source>
</evidence>
<dbReference type="Pfam" id="PF20358">
    <property type="entry name" value="DUF6653"/>
    <property type="match status" value="1"/>
</dbReference>
<dbReference type="EMBL" id="QKQS01000032">
    <property type="protein sequence ID" value="PZA09613.1"/>
    <property type="molecule type" value="Genomic_DNA"/>
</dbReference>
<keyword evidence="1" id="KW-0812">Transmembrane</keyword>